<sequence>MSLLRITVTNTSPEGGTFLTPFWFGLHNGAFDLGDVGDAASPGLEALAEDGSFDAIAAELTGADGGAMGGAVFGGAGPIATGEMATTLLDVDGMSLPYISLAAMILPSNDAFIGTLDAVELFGEDGGFIGPVTLTFDGTDVYDAGTEVNTELDAAFINQTAPNTGETEGGVIALHPGFNGSEGNPDGEGDQVILGGTNAFGEPIDALAADFTIDGAQIAQITIEEVVELRVTVTNTSVEGGTFLTPFWFGLHDEGFDLGNRGEAASAGLEALAEDGSFDAIAAELLAGDPDGVGGAILGARGPIATGETASTTILASTATPFISLAAMLLPSNDAFIGTLNPINLFDENGDYLGDQVLTFDGSRVYDAGTEVNTELDAAFINQTAPNTGETEGGVITLHPGFNGSEGNPDGEGDQVILGGSNAFGVPIDPTAADFTREGAQIARISIEEVNLRLGSGEDEVFGVSDFASAARIAGAGGTDVVDASGTSFDAVEISRIDGGFSIATEGGSALHISGIEEIRFDDATLSVQSGGAVQTIGLFYETLLGRDGDVAGLSFWSALGAGDFGLGNVADFILASDEFAASNGTLAGTDDFLDFIYQSALGREADAEGRAFWEDALDSGAVDRGEVALGFATADETLDRFADTIDDGFILFG</sequence>
<evidence type="ECO:0000259" key="2">
    <source>
        <dbReference type="Pfam" id="PF13946"/>
    </source>
</evidence>
<dbReference type="Pfam" id="PF13946">
    <property type="entry name" value="DUF4214"/>
    <property type="match status" value="1"/>
</dbReference>
<comment type="caution">
    <text evidence="3">The sequence shown here is derived from an EMBL/GenBank/DDBJ whole genome shotgun (WGS) entry which is preliminary data.</text>
</comment>
<feature type="domain" description="Spondin" evidence="1">
    <location>
        <begin position="26"/>
        <end position="147"/>
    </location>
</feature>
<reference evidence="3 6" key="1">
    <citation type="submission" date="2021-01" db="EMBL/GenBank/DDBJ databases">
        <title>Diatom-associated Roseobacters Show Island Model of Population Structure.</title>
        <authorList>
            <person name="Qu L."/>
            <person name="Feng X."/>
            <person name="Chen Y."/>
            <person name="Li L."/>
            <person name="Wang X."/>
            <person name="Hu Z."/>
            <person name="Wang H."/>
            <person name="Luo H."/>
        </authorList>
    </citation>
    <scope>NUCLEOTIDE SEQUENCE</scope>
    <source>
        <strain evidence="4 6">CC28-63</strain>
        <strain evidence="3">CC28-69</strain>
    </source>
</reference>
<organism evidence="3 5">
    <name type="scientific">Marivita cryptomonadis</name>
    <dbReference type="NCBI Taxonomy" id="505252"/>
    <lineage>
        <taxon>Bacteria</taxon>
        <taxon>Pseudomonadati</taxon>
        <taxon>Pseudomonadota</taxon>
        <taxon>Alphaproteobacteria</taxon>
        <taxon>Rhodobacterales</taxon>
        <taxon>Roseobacteraceae</taxon>
        <taxon>Marivita</taxon>
    </lineage>
</organism>
<name>A0A9Q2NWE2_9RHOB</name>
<accession>A0A9Q2NWE2</accession>
<dbReference type="Proteomes" id="UP000809440">
    <property type="component" value="Unassembled WGS sequence"/>
</dbReference>
<dbReference type="InterPro" id="IPR025282">
    <property type="entry name" value="DUF4214"/>
</dbReference>
<dbReference type="AlphaFoldDB" id="A0A9Q2NWE2"/>
<gene>
    <name evidence="3" type="ORF">JQX41_13815</name>
    <name evidence="4" type="ORF">JQX48_13825</name>
</gene>
<dbReference type="OrthoDB" id="9773411at2"/>
<dbReference type="InterPro" id="IPR038678">
    <property type="entry name" value="Spondin_N_sf"/>
</dbReference>
<dbReference type="InterPro" id="IPR009465">
    <property type="entry name" value="Spondin_N"/>
</dbReference>
<evidence type="ECO:0000313" key="6">
    <source>
        <dbReference type="Proteomes" id="UP000809440"/>
    </source>
</evidence>
<feature type="domain" description="Spondin" evidence="1">
    <location>
        <begin position="251"/>
        <end position="372"/>
    </location>
</feature>
<dbReference type="EMBL" id="JAFBXE010000008">
    <property type="protein sequence ID" value="MBM2413388.1"/>
    <property type="molecule type" value="Genomic_DNA"/>
</dbReference>
<evidence type="ECO:0000259" key="1">
    <source>
        <dbReference type="Pfam" id="PF06468"/>
    </source>
</evidence>
<dbReference type="EMBL" id="JAFBXF010000008">
    <property type="protein sequence ID" value="MBM2418057.1"/>
    <property type="molecule type" value="Genomic_DNA"/>
</dbReference>
<evidence type="ECO:0000313" key="4">
    <source>
        <dbReference type="EMBL" id="MBM2418057.1"/>
    </source>
</evidence>
<dbReference type="RefSeq" id="WP_085629514.1">
    <property type="nucleotide sequence ID" value="NZ_JAFBWU010000008.1"/>
</dbReference>
<proteinExistence type="predicted"/>
<protein>
    <submittedName>
        <fullName evidence="3">Spondin domain-containing protein</fullName>
    </submittedName>
</protein>
<dbReference type="NCBIfam" id="NF038123">
    <property type="entry name" value="NF038123_dom"/>
    <property type="match status" value="2"/>
</dbReference>
<keyword evidence="6" id="KW-1185">Reference proteome</keyword>
<feature type="domain" description="DUF4214" evidence="2">
    <location>
        <begin position="573"/>
        <end position="642"/>
    </location>
</feature>
<dbReference type="Gene3D" id="2.60.40.2130">
    <property type="entry name" value="F-spondin domain"/>
    <property type="match status" value="2"/>
</dbReference>
<dbReference type="Proteomes" id="UP000755667">
    <property type="component" value="Unassembled WGS sequence"/>
</dbReference>
<dbReference type="Pfam" id="PF06468">
    <property type="entry name" value="Spond_N"/>
    <property type="match status" value="2"/>
</dbReference>
<dbReference type="GeneID" id="62641169"/>
<evidence type="ECO:0000313" key="3">
    <source>
        <dbReference type="EMBL" id="MBM2413388.1"/>
    </source>
</evidence>
<evidence type="ECO:0000313" key="5">
    <source>
        <dbReference type="Proteomes" id="UP000755667"/>
    </source>
</evidence>